<feature type="region of interest" description="Disordered" evidence="1">
    <location>
        <begin position="194"/>
        <end position="251"/>
    </location>
</feature>
<accession>J8TYZ0</accession>
<proteinExistence type="predicted"/>
<dbReference type="VEuPathDB" id="FungiDB:A1Q1_05270"/>
<comment type="caution">
    <text evidence="2">The sequence shown here is derived from an EMBL/GenBank/DDBJ whole genome shotgun (WGS) entry which is preliminary data.</text>
</comment>
<feature type="region of interest" description="Disordered" evidence="1">
    <location>
        <begin position="412"/>
        <end position="463"/>
    </location>
</feature>
<dbReference type="AlphaFoldDB" id="J8TYZ0"/>
<dbReference type="OrthoDB" id="198652at2759"/>
<dbReference type="GO" id="GO:0008962">
    <property type="term" value="F:phosphatidylglycerophosphatase activity"/>
    <property type="evidence" value="ECO:0007669"/>
    <property type="project" value="InterPro"/>
</dbReference>
<dbReference type="RefSeq" id="XP_014184220.1">
    <property type="nucleotide sequence ID" value="XM_014328745.1"/>
</dbReference>
<dbReference type="GeneID" id="25988782"/>
<dbReference type="Pfam" id="PF09419">
    <property type="entry name" value="PGP_phosphatase"/>
    <property type="match status" value="1"/>
</dbReference>
<feature type="compositionally biased region" description="Basic and acidic residues" evidence="1">
    <location>
        <begin position="412"/>
        <end position="433"/>
    </location>
</feature>
<sequence length="463" mass="51313">MPLKLPAPILHLEAFFRPSLLRPDIKAPSVDNVDWQGLRRAGWNAVVIDKDNCLTLPNVDKIWPPFAPGWENCKRAFPGRTLIVSNSAGSSKDRGGIGAESLSMQLQAPVLAHRRPKPACASDIIDFFKGRLPLRTGREISPAVQAAAKEEDAAERFLLDRWRGDVEHGPLCGELQRPVKEDGDDLEAKMVAAQHAGSGRYNKEPEQPEKAEDQAAASSQRDAKHSAHDNEVDKAAQREEREKTHKFPATAEGEAEPLRVLVVGDRKFTDVLLSRRLALYPDVVALSIQTTDLPQPKDVKLLRKLEDRLAGPKEDPAGAPWEAYVRIDPPPPPPPTLRERLSPSYILAEPGPPVIWYDPRTWRWRPILAATLNGLGRGISWISVEGAKGAKAASIWSVAKIKEANEHRKIRAAERAKEQAAKEHEDKVKQVEEEKNDQDELQALLQPKQAVKGDVAEPVKQST</sequence>
<feature type="compositionally biased region" description="Basic and acidic residues" evidence="1">
    <location>
        <begin position="201"/>
        <end position="213"/>
    </location>
</feature>
<dbReference type="KEGG" id="tasa:A1Q1_05270"/>
<dbReference type="EMBL" id="ALBS01000002">
    <property type="protein sequence ID" value="EJT53307.1"/>
    <property type="molecule type" value="Genomic_DNA"/>
</dbReference>
<reference evidence="2 3" key="1">
    <citation type="journal article" date="2012" name="Eukaryot. Cell">
        <title>Draft genome sequence of CBS 2479, the standard type strain of Trichosporon asahii.</title>
        <authorList>
            <person name="Yang R.Y."/>
            <person name="Li H.T."/>
            <person name="Zhu H."/>
            <person name="Zhou G.P."/>
            <person name="Wang M."/>
            <person name="Wang L."/>
        </authorList>
    </citation>
    <scope>NUCLEOTIDE SEQUENCE [LARGE SCALE GENOMIC DNA]</scope>
    <source>
        <strain evidence="3">ATCC 90039 / CBS 2479 / JCM 2466 / KCTC 7840 / NCYC 2677 / UAMH 7654</strain>
    </source>
</reference>
<protein>
    <submittedName>
        <fullName evidence="2">Uncharacterized protein</fullName>
    </submittedName>
</protein>
<feature type="compositionally biased region" description="Basic and acidic residues" evidence="1">
    <location>
        <begin position="221"/>
        <end position="245"/>
    </location>
</feature>
<evidence type="ECO:0000313" key="2">
    <source>
        <dbReference type="EMBL" id="EJT53307.1"/>
    </source>
</evidence>
<evidence type="ECO:0000256" key="1">
    <source>
        <dbReference type="SAM" id="MobiDB-lite"/>
    </source>
</evidence>
<dbReference type="Proteomes" id="UP000002748">
    <property type="component" value="Unassembled WGS sequence"/>
</dbReference>
<dbReference type="InterPro" id="IPR027706">
    <property type="entry name" value="PGP_Pase"/>
</dbReference>
<dbReference type="HOGENOM" id="CLU_655541_0_0_1"/>
<organism evidence="2 3">
    <name type="scientific">Trichosporon asahii var. asahii (strain ATCC 90039 / CBS 2479 / JCM 2466 / KCTC 7840 / NBRC 103889/ NCYC 2677 / UAMH 7654)</name>
    <name type="common">Yeast</name>
    <dbReference type="NCBI Taxonomy" id="1186058"/>
    <lineage>
        <taxon>Eukaryota</taxon>
        <taxon>Fungi</taxon>
        <taxon>Dikarya</taxon>
        <taxon>Basidiomycota</taxon>
        <taxon>Agaricomycotina</taxon>
        <taxon>Tremellomycetes</taxon>
        <taxon>Trichosporonales</taxon>
        <taxon>Trichosporonaceae</taxon>
        <taxon>Trichosporon</taxon>
    </lineage>
</organism>
<feature type="region of interest" description="Disordered" evidence="1">
    <location>
        <begin position="310"/>
        <end position="334"/>
    </location>
</feature>
<gene>
    <name evidence="2" type="ORF">A1Q1_05270</name>
</gene>
<evidence type="ECO:0000313" key="3">
    <source>
        <dbReference type="Proteomes" id="UP000002748"/>
    </source>
</evidence>
<name>J8TYZ0_TRIAS</name>